<evidence type="ECO:0000259" key="3">
    <source>
        <dbReference type="PROSITE" id="PS51186"/>
    </source>
</evidence>
<dbReference type="PANTHER" id="PTHR43877">
    <property type="entry name" value="AMINOALKYLPHOSPHONATE N-ACETYLTRANSFERASE-RELATED-RELATED"/>
    <property type="match status" value="1"/>
</dbReference>
<evidence type="ECO:0000313" key="4">
    <source>
        <dbReference type="EMBL" id="MDT0305766.1"/>
    </source>
</evidence>
<keyword evidence="2" id="KW-0012">Acyltransferase</keyword>
<dbReference type="Pfam" id="PF00583">
    <property type="entry name" value="Acetyltransf_1"/>
    <property type="match status" value="1"/>
</dbReference>
<dbReference type="InterPro" id="IPR016181">
    <property type="entry name" value="Acyl_CoA_acyltransferase"/>
</dbReference>
<evidence type="ECO:0000256" key="1">
    <source>
        <dbReference type="ARBA" id="ARBA00022679"/>
    </source>
</evidence>
<accession>A0ABU2L2H4</accession>
<name>A0ABU2L2H4_9ACTN</name>
<dbReference type="SUPFAM" id="SSF55729">
    <property type="entry name" value="Acyl-CoA N-acyltransferases (Nat)"/>
    <property type="match status" value="1"/>
</dbReference>
<dbReference type="RefSeq" id="WP_311628673.1">
    <property type="nucleotide sequence ID" value="NZ_JAVREN010000002.1"/>
</dbReference>
<dbReference type="PANTHER" id="PTHR43877:SF2">
    <property type="entry name" value="AMINOALKYLPHOSPHONATE N-ACETYLTRANSFERASE-RELATED"/>
    <property type="match status" value="1"/>
</dbReference>
<evidence type="ECO:0000256" key="2">
    <source>
        <dbReference type="ARBA" id="ARBA00023315"/>
    </source>
</evidence>
<dbReference type="InterPro" id="IPR000182">
    <property type="entry name" value="GNAT_dom"/>
</dbReference>
<dbReference type="EMBL" id="JAVREN010000002">
    <property type="protein sequence ID" value="MDT0305766.1"/>
    <property type="molecule type" value="Genomic_DNA"/>
</dbReference>
<protein>
    <submittedName>
        <fullName evidence="4">GNAT family N-acetyltransferase</fullName>
    </submittedName>
</protein>
<comment type="caution">
    <text evidence="4">The sequence shown here is derived from an EMBL/GenBank/DDBJ whole genome shotgun (WGS) entry which is preliminary data.</text>
</comment>
<proteinExistence type="predicted"/>
<sequence length="150" mass="15933">MTAAQGEGTVLTVGGRDDELNQRLGDELEAFNDTATGTGDHGALSVRVTDGKGGLIGGLAGWTWGGLFEIELLWVRASSRGEGWGGKVLRAAEEEALRRGCDRVVLASYTFQAPEFYKRHGYIETGRTPGIPGGHADVTLYKALRPTVAA</sequence>
<dbReference type="CDD" id="cd04301">
    <property type="entry name" value="NAT_SF"/>
    <property type="match status" value="1"/>
</dbReference>
<evidence type="ECO:0000313" key="5">
    <source>
        <dbReference type="Proteomes" id="UP001183388"/>
    </source>
</evidence>
<gene>
    <name evidence="4" type="ORF">RM780_02155</name>
</gene>
<dbReference type="PROSITE" id="PS51186">
    <property type="entry name" value="GNAT"/>
    <property type="match status" value="1"/>
</dbReference>
<reference evidence="5" key="1">
    <citation type="submission" date="2023-07" db="EMBL/GenBank/DDBJ databases">
        <title>30 novel species of actinomycetes from the DSMZ collection.</title>
        <authorList>
            <person name="Nouioui I."/>
        </authorList>
    </citation>
    <scope>NUCLEOTIDE SEQUENCE [LARGE SCALE GENOMIC DNA]</scope>
    <source>
        <strain evidence="5">DSM 44917</strain>
    </source>
</reference>
<keyword evidence="1" id="KW-0808">Transferase</keyword>
<feature type="domain" description="N-acetyltransferase" evidence="3">
    <location>
        <begin position="1"/>
        <end position="145"/>
    </location>
</feature>
<organism evidence="4 5">
    <name type="scientific">Streptomyces boetiae</name>
    <dbReference type="NCBI Taxonomy" id="3075541"/>
    <lineage>
        <taxon>Bacteria</taxon>
        <taxon>Bacillati</taxon>
        <taxon>Actinomycetota</taxon>
        <taxon>Actinomycetes</taxon>
        <taxon>Kitasatosporales</taxon>
        <taxon>Streptomycetaceae</taxon>
        <taxon>Streptomyces</taxon>
    </lineage>
</organism>
<dbReference type="Gene3D" id="3.40.630.30">
    <property type="match status" value="1"/>
</dbReference>
<dbReference type="InterPro" id="IPR050832">
    <property type="entry name" value="Bact_Acetyltransf"/>
</dbReference>
<keyword evidence="5" id="KW-1185">Reference proteome</keyword>
<dbReference type="Proteomes" id="UP001183388">
    <property type="component" value="Unassembled WGS sequence"/>
</dbReference>